<reference evidence="5" key="1">
    <citation type="journal article" date="2019" name="Int. J. Syst. Evol. Microbiol.">
        <title>The Global Catalogue of Microorganisms (GCM) 10K type strain sequencing project: providing services to taxonomists for standard genome sequencing and annotation.</title>
        <authorList>
            <consortium name="The Broad Institute Genomics Platform"/>
            <consortium name="The Broad Institute Genome Sequencing Center for Infectious Disease"/>
            <person name="Wu L."/>
            <person name="Ma J."/>
        </authorList>
    </citation>
    <scope>NUCLEOTIDE SEQUENCE [LARGE SCALE GENOMIC DNA]</scope>
    <source>
        <strain evidence="5">JCM 18303</strain>
    </source>
</reference>
<keyword evidence="2" id="KW-0067">ATP-binding</keyword>
<evidence type="ECO:0000256" key="1">
    <source>
        <dbReference type="ARBA" id="ARBA00022741"/>
    </source>
</evidence>
<dbReference type="Gene3D" id="3.40.50.12780">
    <property type="entry name" value="N-terminal domain of ligase-like"/>
    <property type="match status" value="1"/>
</dbReference>
<feature type="domain" description="AMP-dependent synthetase/ligase" evidence="3">
    <location>
        <begin position="14"/>
        <end position="407"/>
    </location>
</feature>
<dbReference type="EMBL" id="BAABJP010000062">
    <property type="protein sequence ID" value="GAA5174585.1"/>
    <property type="molecule type" value="Genomic_DNA"/>
</dbReference>
<dbReference type="Proteomes" id="UP001428817">
    <property type="component" value="Unassembled WGS sequence"/>
</dbReference>
<keyword evidence="1" id="KW-0547">Nucleotide-binding</keyword>
<gene>
    <name evidence="4" type="primary">fadD11_2</name>
    <name evidence="4" type="ORF">GCM10023321_78730</name>
</gene>
<evidence type="ECO:0000313" key="4">
    <source>
        <dbReference type="EMBL" id="GAA5174585.1"/>
    </source>
</evidence>
<evidence type="ECO:0000313" key="5">
    <source>
        <dbReference type="Proteomes" id="UP001428817"/>
    </source>
</evidence>
<dbReference type="PROSITE" id="PS00455">
    <property type="entry name" value="AMP_BINDING"/>
    <property type="match status" value="1"/>
</dbReference>
<keyword evidence="4" id="KW-0436">Ligase</keyword>
<proteinExistence type="predicted"/>
<dbReference type="InterPro" id="IPR000873">
    <property type="entry name" value="AMP-dep_synth/lig_dom"/>
</dbReference>
<comment type="caution">
    <text evidence="4">The sequence shown here is derived from an EMBL/GenBank/DDBJ whole genome shotgun (WGS) entry which is preliminary data.</text>
</comment>
<keyword evidence="5" id="KW-1185">Reference proteome</keyword>
<dbReference type="GO" id="GO:0016874">
    <property type="term" value="F:ligase activity"/>
    <property type="evidence" value="ECO:0007669"/>
    <property type="project" value="UniProtKB-KW"/>
</dbReference>
<dbReference type="InterPro" id="IPR020845">
    <property type="entry name" value="AMP-binding_CS"/>
</dbReference>
<evidence type="ECO:0000259" key="3">
    <source>
        <dbReference type="Pfam" id="PF00501"/>
    </source>
</evidence>
<name>A0ABP9RBS2_9PSEU</name>
<evidence type="ECO:0000256" key="2">
    <source>
        <dbReference type="ARBA" id="ARBA00022840"/>
    </source>
</evidence>
<dbReference type="Pfam" id="PF00501">
    <property type="entry name" value="AMP-binding"/>
    <property type="match status" value="1"/>
</dbReference>
<organism evidence="4 5">
    <name type="scientific">Pseudonocardia eucalypti</name>
    <dbReference type="NCBI Taxonomy" id="648755"/>
    <lineage>
        <taxon>Bacteria</taxon>
        <taxon>Bacillati</taxon>
        <taxon>Actinomycetota</taxon>
        <taxon>Actinomycetes</taxon>
        <taxon>Pseudonocardiales</taxon>
        <taxon>Pseudonocardiaceae</taxon>
        <taxon>Pseudonocardia</taxon>
    </lineage>
</organism>
<dbReference type="RefSeq" id="WP_185062123.1">
    <property type="nucleotide sequence ID" value="NZ_BAABJP010000062.1"/>
</dbReference>
<dbReference type="Pfam" id="PF23562">
    <property type="entry name" value="AMP-binding_C_3"/>
    <property type="match status" value="1"/>
</dbReference>
<dbReference type="SUPFAM" id="SSF56801">
    <property type="entry name" value="Acetyl-CoA synthetase-like"/>
    <property type="match status" value="1"/>
</dbReference>
<protein>
    <submittedName>
        <fullName evidence="4">Fatty acid--CoA ligase FadD11</fullName>
    </submittedName>
</protein>
<dbReference type="CDD" id="cd05907">
    <property type="entry name" value="VL_LC_FACS_like"/>
    <property type="match status" value="1"/>
</dbReference>
<dbReference type="PANTHER" id="PTHR43272:SF33">
    <property type="entry name" value="AMP-BINDING DOMAIN-CONTAINING PROTEIN-RELATED"/>
    <property type="match status" value="1"/>
</dbReference>
<dbReference type="InterPro" id="IPR042099">
    <property type="entry name" value="ANL_N_sf"/>
</dbReference>
<sequence length="589" mass="62845">MIDAVRAGDLCQAFAHTVRRRADAPALRSSDGAVELNWREYDALMRAVAGGLAALGVGRGGTVAMLLTNRYEAAVVDMATLHLGAVPLSVYNSTPVPQLAYLFADSGADVVVTELAMADAARAAVAGLDRPPRLVVLDGPEPNLGTLRTTGQPLETRPELSPDDLVTVVYTSGTTGEPKGAELTHHNILEQIRGLHSLGRLPEDGRALSYLPFAHMGDRLCAYYMPIVSGATITYHPDPRTAAGLLPWLRPTLYMAVPRIWNRLRVLALDLVAAAPDRARLEEAVELGGRLHDDRVVGRPAAPDLQRRWRSHGDALAALRRAIGLDAGELLFTGAAPLPPETLRFFAAIGTDLCECYGQSETAGIVLCNPADRPRPETNGLPLPGVTARLEPDGELLLRGPMVMRGYRNKPELTAAAFDPDGWLRTGDIFDTDEAGYYRIIDRKRDIFVTSTGKNVAPVHVENTVAAAGPLAGSVAAVGDGRPYVTALISPEPDAAAALTGDPDPARNAGHPALVKALTEAVSRANEALNDAERVRRFVIMRETWTPAGGELTATMKLRRGPIATKHAAAIEALYGPPSAGVIDVARRD</sequence>
<accession>A0ABP9RBS2</accession>
<dbReference type="PANTHER" id="PTHR43272">
    <property type="entry name" value="LONG-CHAIN-FATTY-ACID--COA LIGASE"/>
    <property type="match status" value="1"/>
</dbReference>